<dbReference type="InterPro" id="IPR013321">
    <property type="entry name" value="Arc_rbn_hlx_hlx"/>
</dbReference>
<dbReference type="KEGG" id="hds:HSR122_0503"/>
<organism evidence="1 2">
    <name type="scientific">Halapricum desulfuricans</name>
    <dbReference type="NCBI Taxonomy" id="2841257"/>
    <lineage>
        <taxon>Archaea</taxon>
        <taxon>Methanobacteriati</taxon>
        <taxon>Methanobacteriota</taxon>
        <taxon>Stenosarchaea group</taxon>
        <taxon>Halobacteria</taxon>
        <taxon>Halobacteriales</taxon>
        <taxon>Haloarculaceae</taxon>
        <taxon>Halapricum</taxon>
    </lineage>
</organism>
<dbReference type="Proteomes" id="UP000662973">
    <property type="component" value="Chromosome"/>
</dbReference>
<dbReference type="Gene3D" id="1.10.1220.10">
    <property type="entry name" value="Met repressor-like"/>
    <property type="match status" value="1"/>
</dbReference>
<proteinExistence type="predicted"/>
<dbReference type="GO" id="GO:0006355">
    <property type="term" value="P:regulation of DNA-templated transcription"/>
    <property type="evidence" value="ECO:0007669"/>
    <property type="project" value="InterPro"/>
</dbReference>
<name>A0A897N0N3_9EURY</name>
<gene>
    <name evidence="1" type="ORF">HSR122_0503</name>
</gene>
<dbReference type="AlphaFoldDB" id="A0A897N0N3"/>
<accession>A0A897N0N3</accession>
<evidence type="ECO:0000313" key="1">
    <source>
        <dbReference type="EMBL" id="QSG07910.1"/>
    </source>
</evidence>
<dbReference type="EMBL" id="CP064788">
    <property type="protein sequence ID" value="QSG07910.1"/>
    <property type="molecule type" value="Genomic_DNA"/>
</dbReference>
<evidence type="ECO:0000313" key="2">
    <source>
        <dbReference type="Proteomes" id="UP000662973"/>
    </source>
</evidence>
<keyword evidence="2" id="KW-1185">Reference proteome</keyword>
<reference evidence="1 2" key="1">
    <citation type="submission" date="2020-11" db="EMBL/GenBank/DDBJ databases">
        <title>Carbohydrate-dependent, anaerobic sulfur respiration: A novel catabolism in halophilic archaea.</title>
        <authorList>
            <person name="Sorokin D.Y."/>
            <person name="Messina E."/>
            <person name="Smedile F."/>
            <person name="La Cono V."/>
            <person name="Hallsworth J.E."/>
            <person name="Yakimov M.M."/>
        </authorList>
    </citation>
    <scope>NUCLEOTIDE SEQUENCE [LARGE SCALE GENOMIC DNA]</scope>
    <source>
        <strain evidence="1 2">HSR12-2</strain>
    </source>
</reference>
<protein>
    <submittedName>
        <fullName evidence="1">Uncharacterized protein</fullName>
    </submittedName>
</protein>
<sequence length="70" mass="8395">MKQIVLERLEQEQTGNVDLPELDEELANDLRDLCDEHDMDMSEAVERALDEWLYYLTEYEIDRLSVFDDK</sequence>